<feature type="transmembrane region" description="Helical" evidence="10">
    <location>
        <begin position="250"/>
        <end position="266"/>
    </location>
</feature>
<feature type="transmembrane region" description="Helical" evidence="10">
    <location>
        <begin position="353"/>
        <end position="376"/>
    </location>
</feature>
<feature type="transmembrane region" description="Helical" evidence="10">
    <location>
        <begin position="497"/>
        <end position="515"/>
    </location>
</feature>
<proteinExistence type="inferred from homology"/>
<keyword evidence="4" id="KW-0997">Cell inner membrane</keyword>
<organism evidence="13 14">
    <name type="scientific">Candidatus Segetimicrobium genomatis</name>
    <dbReference type="NCBI Taxonomy" id="2569760"/>
    <lineage>
        <taxon>Bacteria</taxon>
        <taxon>Bacillati</taxon>
        <taxon>Candidatus Sysuimicrobiota</taxon>
        <taxon>Candidatus Sysuimicrobiia</taxon>
        <taxon>Candidatus Sysuimicrobiales</taxon>
        <taxon>Candidatus Segetimicrobiaceae</taxon>
        <taxon>Candidatus Segetimicrobium</taxon>
    </lineage>
</organism>
<comment type="similarity">
    <text evidence="2">Belongs to the CcmF/CycK/Ccl1/NrfE/CcsA family.</text>
</comment>
<feature type="transmembrane region" description="Helical" evidence="10">
    <location>
        <begin position="169"/>
        <end position="191"/>
    </location>
</feature>
<dbReference type="PANTHER" id="PTHR43653">
    <property type="entry name" value="CYTOCHROME C ASSEMBLY PROTEIN-RELATED"/>
    <property type="match status" value="1"/>
</dbReference>
<feature type="transmembrane region" description="Helical" evidence="10">
    <location>
        <begin position="47"/>
        <end position="69"/>
    </location>
</feature>
<dbReference type="InterPro" id="IPR003568">
    <property type="entry name" value="Cyt_c_biogenesis_CcmF"/>
</dbReference>
<keyword evidence="13" id="KW-0456">Lyase</keyword>
<evidence type="ECO:0000256" key="2">
    <source>
        <dbReference type="ARBA" id="ARBA00009186"/>
    </source>
</evidence>
<keyword evidence="6" id="KW-0201">Cytochrome c-type biogenesis</keyword>
<feature type="transmembrane region" description="Helical" evidence="10">
    <location>
        <begin position="428"/>
        <end position="461"/>
    </location>
</feature>
<dbReference type="GO" id="GO:0015232">
    <property type="term" value="F:heme transmembrane transporter activity"/>
    <property type="evidence" value="ECO:0007669"/>
    <property type="project" value="InterPro"/>
</dbReference>
<evidence type="ECO:0000256" key="10">
    <source>
        <dbReference type="SAM" id="Phobius"/>
    </source>
</evidence>
<feature type="transmembrane region" description="Helical" evidence="10">
    <location>
        <begin position="396"/>
        <end position="416"/>
    </location>
</feature>
<feature type="transmembrane region" description="Helical" evidence="10">
    <location>
        <begin position="89"/>
        <end position="113"/>
    </location>
</feature>
<dbReference type="AlphaFoldDB" id="A0A537IVI8"/>
<dbReference type="GO" id="GO:0005886">
    <property type="term" value="C:plasma membrane"/>
    <property type="evidence" value="ECO:0007669"/>
    <property type="project" value="UniProtKB-SubCell"/>
</dbReference>
<feature type="transmembrane region" description="Helical" evidence="10">
    <location>
        <begin position="636"/>
        <end position="653"/>
    </location>
</feature>
<dbReference type="Pfam" id="PF01578">
    <property type="entry name" value="Cytochrom_C_asm"/>
    <property type="match status" value="1"/>
</dbReference>
<evidence type="ECO:0000256" key="7">
    <source>
        <dbReference type="ARBA" id="ARBA00022989"/>
    </source>
</evidence>
<sequence length="658" mass="70856">MIATLGSIFLTLALVCAVGGLVVLLAGRRSRHDPVRAARGRLAAAGVFGCVTLAVVMMEAALIGFDFSIRYVALNVNRATPLVFRVAGLWGALEGSILLWAWVLTGLTLLVAVEYRGKHSELIPHVLTVLLGIAVFFVGVMVGPANPFARLPVPAVDGRGLNPLLQNHLLMAIHPPFLYLGYVGFSIPYAFAMGTLLSGRHRDEWMTITRRWTLVAWTSLTAGLLLGARWSYDVLGWGGYWAWDPVENAALMPWLVATAFIHSSMVQERRRLLRIWNLSLVIVAFLLTIFGTFLTRSGILASVHSFTQSWIGPLFVTFLGLATAASLLALLARLPQIRDEGTFDSPFSREAMMLLNNAVLLTMAFTVFFGTIFPLIVEAVTGAKVTVGPPFFNRVLVPLGVALLIVMGTGTALRWGRSGAEEIRKLGWLGGMTLLMMAALGFAGVRGAGLVALGAVLFMALAQLGEYVRGAGARRIATGEPWPTAVRMLFALNRQRYYGYLIHLGLAIVITGIVGSQSGRIEVQRQLSVGRTMQVGGYTLRLEGLEALPGPDKMVVAAPVAVFAGDGTASAGSPDSTGAIELLRPSENFYRQARAPVATPAVRSTWREDLYVVLMAFDPGAQSAVLRAVITPLVSWIWVGGTVMVIAGVLAAWPSRPR</sequence>
<dbReference type="PRINTS" id="PR01411">
    <property type="entry name" value="CCMFBIOGNSIS"/>
</dbReference>
<evidence type="ECO:0000256" key="9">
    <source>
        <dbReference type="ARBA" id="ARBA00037230"/>
    </source>
</evidence>
<evidence type="ECO:0000256" key="4">
    <source>
        <dbReference type="ARBA" id="ARBA00022519"/>
    </source>
</evidence>
<evidence type="ECO:0000259" key="12">
    <source>
        <dbReference type="Pfam" id="PF16327"/>
    </source>
</evidence>
<comment type="caution">
    <text evidence="13">The sequence shown here is derived from an EMBL/GenBank/DDBJ whole genome shotgun (WGS) entry which is preliminary data.</text>
</comment>
<evidence type="ECO:0000313" key="14">
    <source>
        <dbReference type="Proteomes" id="UP000318834"/>
    </source>
</evidence>
<accession>A0A537IVI8</accession>
<keyword evidence="5 10" id="KW-0812">Transmembrane</keyword>
<feature type="transmembrane region" description="Helical" evidence="10">
    <location>
        <begin position="125"/>
        <end position="149"/>
    </location>
</feature>
<evidence type="ECO:0000313" key="13">
    <source>
        <dbReference type="EMBL" id="TMI75295.1"/>
    </source>
</evidence>
<comment type="subcellular location">
    <subcellularLocation>
        <location evidence="1">Cell inner membrane</location>
        <topology evidence="1">Multi-pass membrane protein</topology>
    </subcellularLocation>
</comment>
<dbReference type="PANTHER" id="PTHR43653:SF1">
    <property type="entry name" value="CYTOCHROME C-TYPE BIOGENESIS PROTEIN CCMF"/>
    <property type="match status" value="1"/>
</dbReference>
<keyword evidence="8 10" id="KW-0472">Membrane</keyword>
<feature type="domain" description="Cytochrome c-type biogenesis protein CcmF C-terminal" evidence="12">
    <location>
        <begin position="317"/>
        <end position="652"/>
    </location>
</feature>
<dbReference type="GO" id="GO:0017004">
    <property type="term" value="P:cytochrome complex assembly"/>
    <property type="evidence" value="ECO:0007669"/>
    <property type="project" value="UniProtKB-KW"/>
</dbReference>
<evidence type="ECO:0000259" key="11">
    <source>
        <dbReference type="Pfam" id="PF01578"/>
    </source>
</evidence>
<dbReference type="InterPro" id="IPR032523">
    <property type="entry name" value="CcmF_C"/>
</dbReference>
<name>A0A537IVI8_9BACT</name>
<keyword evidence="3" id="KW-1003">Cell membrane</keyword>
<comment type="function">
    <text evidence="9">Required for the biogenesis of c-type cytochromes. Possible subunit of a heme lyase.</text>
</comment>
<dbReference type="InterPro" id="IPR003567">
    <property type="entry name" value="Cyt_c_biogenesis"/>
</dbReference>
<dbReference type="PRINTS" id="PR01410">
    <property type="entry name" value="CCBIOGENESIS"/>
</dbReference>
<evidence type="ECO:0000256" key="3">
    <source>
        <dbReference type="ARBA" id="ARBA00022475"/>
    </source>
</evidence>
<feature type="transmembrane region" description="Helical" evidence="10">
    <location>
        <begin position="212"/>
        <end position="230"/>
    </location>
</feature>
<feature type="transmembrane region" description="Helical" evidence="10">
    <location>
        <begin position="6"/>
        <end position="26"/>
    </location>
</feature>
<protein>
    <submittedName>
        <fullName evidence="13">Heme lyase CcmF/NrfE family subunit</fullName>
    </submittedName>
</protein>
<dbReference type="InterPro" id="IPR002541">
    <property type="entry name" value="Cyt_c_assembly"/>
</dbReference>
<keyword evidence="7 10" id="KW-1133">Transmembrane helix</keyword>
<evidence type="ECO:0000256" key="1">
    <source>
        <dbReference type="ARBA" id="ARBA00004429"/>
    </source>
</evidence>
<feature type="domain" description="Cytochrome c assembly protein" evidence="11">
    <location>
        <begin position="90"/>
        <end position="297"/>
    </location>
</feature>
<feature type="transmembrane region" description="Helical" evidence="10">
    <location>
        <begin position="311"/>
        <end position="332"/>
    </location>
</feature>
<evidence type="ECO:0000256" key="6">
    <source>
        <dbReference type="ARBA" id="ARBA00022748"/>
    </source>
</evidence>
<evidence type="ECO:0000256" key="5">
    <source>
        <dbReference type="ARBA" id="ARBA00022692"/>
    </source>
</evidence>
<evidence type="ECO:0000256" key="8">
    <source>
        <dbReference type="ARBA" id="ARBA00023136"/>
    </source>
</evidence>
<dbReference type="GO" id="GO:0016829">
    <property type="term" value="F:lyase activity"/>
    <property type="evidence" value="ECO:0007669"/>
    <property type="project" value="UniProtKB-KW"/>
</dbReference>
<dbReference type="Proteomes" id="UP000318834">
    <property type="component" value="Unassembled WGS sequence"/>
</dbReference>
<feature type="transmembrane region" description="Helical" evidence="10">
    <location>
        <begin position="278"/>
        <end position="299"/>
    </location>
</feature>
<dbReference type="EMBL" id="VBAP01000044">
    <property type="protein sequence ID" value="TMI75295.1"/>
    <property type="molecule type" value="Genomic_DNA"/>
</dbReference>
<reference evidence="13 14" key="1">
    <citation type="journal article" date="2019" name="Nat. Microbiol.">
        <title>Mediterranean grassland soil C-N compound turnover is dependent on rainfall and depth, and is mediated by genomically divergent microorganisms.</title>
        <authorList>
            <person name="Diamond S."/>
            <person name="Andeer P.F."/>
            <person name="Li Z."/>
            <person name="Crits-Christoph A."/>
            <person name="Burstein D."/>
            <person name="Anantharaman K."/>
            <person name="Lane K.R."/>
            <person name="Thomas B.C."/>
            <person name="Pan C."/>
            <person name="Northen T.R."/>
            <person name="Banfield J.F."/>
        </authorList>
    </citation>
    <scope>NUCLEOTIDE SEQUENCE [LARGE SCALE GENOMIC DNA]</scope>
    <source>
        <strain evidence="13">NP_8</strain>
    </source>
</reference>
<gene>
    <name evidence="13" type="ORF">E6H05_06635</name>
</gene>
<dbReference type="Pfam" id="PF16327">
    <property type="entry name" value="CcmF_C"/>
    <property type="match status" value="1"/>
</dbReference>
<dbReference type="GO" id="GO:0020037">
    <property type="term" value="F:heme binding"/>
    <property type="evidence" value="ECO:0007669"/>
    <property type="project" value="InterPro"/>
</dbReference>